<organism evidence="2 3">
    <name type="scientific">Edwardsiella anguillarum ET080813</name>
    <dbReference type="NCBI Taxonomy" id="667120"/>
    <lineage>
        <taxon>Bacteria</taxon>
        <taxon>Pseudomonadati</taxon>
        <taxon>Pseudomonadota</taxon>
        <taxon>Gammaproteobacteria</taxon>
        <taxon>Enterobacterales</taxon>
        <taxon>Hafniaceae</taxon>
        <taxon>Edwardsiella</taxon>
    </lineage>
</organism>
<keyword evidence="1" id="KW-0472">Membrane</keyword>
<reference evidence="2 3" key="1">
    <citation type="journal article" date="2012" name="PLoS ONE">
        <title>Edwardsiella comparative phylogenomics reveal the new intra/inter-species taxonomic relationships, virulence evolution and niche adaptation mechanisms.</title>
        <authorList>
            <person name="Yang M."/>
            <person name="Lv Y."/>
            <person name="Xiao J."/>
            <person name="Wu H."/>
            <person name="Zheng H."/>
            <person name="Liu Q."/>
            <person name="Zhang Y."/>
            <person name="Wang Q."/>
        </authorList>
    </citation>
    <scope>NUCLEOTIDE SEQUENCE [LARGE SCALE GENOMIC DNA]</scope>
    <source>
        <strain evidence="3">080813</strain>
    </source>
</reference>
<dbReference type="AlphaFoldDB" id="A0A076LNV9"/>
<keyword evidence="1" id="KW-1133">Transmembrane helix</keyword>
<sequence length="43" mass="4855">MENASPFLMSRHGLEKCSGILAQVALHLAKICLAISYLYELYR</sequence>
<name>A0A076LNV9_9GAMM</name>
<gene>
    <name evidence="2" type="ORF">ETEE_3122</name>
</gene>
<dbReference type="Proteomes" id="UP000028681">
    <property type="component" value="Chromosome"/>
</dbReference>
<keyword evidence="1" id="KW-0812">Transmembrane</keyword>
<feature type="transmembrane region" description="Helical" evidence="1">
    <location>
        <begin position="20"/>
        <end position="39"/>
    </location>
</feature>
<dbReference type="EMBL" id="CP006664">
    <property type="protein sequence ID" value="AIJ09551.1"/>
    <property type="molecule type" value="Genomic_DNA"/>
</dbReference>
<evidence type="ECO:0000256" key="1">
    <source>
        <dbReference type="SAM" id="Phobius"/>
    </source>
</evidence>
<protein>
    <submittedName>
        <fullName evidence="2">Uncharacterized protein</fullName>
    </submittedName>
</protein>
<evidence type="ECO:0000313" key="3">
    <source>
        <dbReference type="Proteomes" id="UP000028681"/>
    </source>
</evidence>
<proteinExistence type="predicted"/>
<evidence type="ECO:0000313" key="2">
    <source>
        <dbReference type="EMBL" id="AIJ09551.1"/>
    </source>
</evidence>
<dbReference type="HOGENOM" id="CLU_3232896_0_0_6"/>
<accession>A0A076LNV9</accession>
<dbReference type="KEGG" id="ete:ETEE_3122"/>